<gene>
    <name evidence="2" type="ORF">IRY55_10205</name>
</gene>
<reference evidence="2" key="1">
    <citation type="submission" date="2020-11" db="EMBL/GenBank/DDBJ databases">
        <title>Multidrug resistant novel bacterium Savagea serpentis sp. nov., isolated from the scats of a vine snake (Ahaetulla nasuta).</title>
        <authorList>
            <person name="Venkata Ramana V."/>
            <person name="Vikas Patil S."/>
            <person name="Yogita Lugani V."/>
        </authorList>
    </citation>
    <scope>NUCLEOTIDE SEQUENCE</scope>
    <source>
        <strain evidence="2">SN6</strain>
    </source>
</reference>
<evidence type="ECO:0000313" key="2">
    <source>
        <dbReference type="EMBL" id="MBF4501737.1"/>
    </source>
</evidence>
<keyword evidence="3" id="KW-1185">Reference proteome</keyword>
<dbReference type="InterPro" id="IPR007920">
    <property type="entry name" value="UPF0223"/>
</dbReference>
<proteinExistence type="inferred from homology"/>
<evidence type="ECO:0000313" key="3">
    <source>
        <dbReference type="Proteomes" id="UP000622653"/>
    </source>
</evidence>
<dbReference type="Pfam" id="PF05256">
    <property type="entry name" value="UPF0223"/>
    <property type="match status" value="1"/>
</dbReference>
<dbReference type="Gene3D" id="1.10.220.80">
    <property type="entry name" value="BH2638-like"/>
    <property type="match status" value="1"/>
</dbReference>
<dbReference type="RefSeq" id="WP_194563219.1">
    <property type="nucleotide sequence ID" value="NZ_JADKPV010000005.1"/>
</dbReference>
<comment type="caution">
    <text evidence="2">The sequence shown here is derived from an EMBL/GenBank/DDBJ whole genome shotgun (WGS) entry which is preliminary data.</text>
</comment>
<accession>A0A8J7G5F4</accession>
<protein>
    <recommendedName>
        <fullName evidence="1">UPF0223 protein IRY55_10205</fullName>
    </recommendedName>
</protein>
<dbReference type="AlphaFoldDB" id="A0A8J7G5F4"/>
<sequence>MDYSYPLDLDWSTEEMVQVVRFFEAVEQAYETSVSRDDLIEAYRQFKTVVPSKAEEKTIFRQFEKASSYSCYHAVKLAKESPDATKISMKR</sequence>
<dbReference type="SUPFAM" id="SSF158504">
    <property type="entry name" value="BH2638-like"/>
    <property type="match status" value="1"/>
</dbReference>
<dbReference type="PIRSF" id="PIRSF037260">
    <property type="entry name" value="UPF0223"/>
    <property type="match status" value="1"/>
</dbReference>
<comment type="similarity">
    <text evidence="1">Belongs to the UPF0223 family.</text>
</comment>
<dbReference type="Proteomes" id="UP000622653">
    <property type="component" value="Unassembled WGS sequence"/>
</dbReference>
<dbReference type="EMBL" id="JADKPV010000005">
    <property type="protein sequence ID" value="MBF4501737.1"/>
    <property type="molecule type" value="Genomic_DNA"/>
</dbReference>
<evidence type="ECO:0000256" key="1">
    <source>
        <dbReference type="HAMAP-Rule" id="MF_01041"/>
    </source>
</evidence>
<name>A0A8J7G5F4_9BACL</name>
<dbReference type="InterPro" id="IPR023324">
    <property type="entry name" value="BH2638-like_sf"/>
</dbReference>
<organism evidence="2 3">
    <name type="scientific">Savagea serpentis</name>
    <dbReference type="NCBI Taxonomy" id="2785297"/>
    <lineage>
        <taxon>Bacteria</taxon>
        <taxon>Bacillati</taxon>
        <taxon>Bacillota</taxon>
        <taxon>Bacilli</taxon>
        <taxon>Bacillales</taxon>
        <taxon>Caryophanaceae</taxon>
        <taxon>Savagea</taxon>
    </lineage>
</organism>
<dbReference type="NCBIfam" id="NF003353">
    <property type="entry name" value="PRK04387.1"/>
    <property type="match status" value="1"/>
</dbReference>
<dbReference type="HAMAP" id="MF_01041">
    <property type="entry name" value="UPF0223"/>
    <property type="match status" value="1"/>
</dbReference>